<dbReference type="InterPro" id="IPR000659">
    <property type="entry name" value="Pyridox_Oxase"/>
</dbReference>
<evidence type="ECO:0000256" key="4">
    <source>
        <dbReference type="ARBA" id="ARBA00023002"/>
    </source>
</evidence>
<accession>A0A495IJ32</accession>
<dbReference type="EMBL" id="RBKS01000001">
    <property type="protein sequence ID" value="RKR76004.1"/>
    <property type="molecule type" value="Genomic_DNA"/>
</dbReference>
<dbReference type="Gene3D" id="2.30.110.10">
    <property type="entry name" value="Electron Transport, Fmn-binding Protein, Chain A"/>
    <property type="match status" value="1"/>
</dbReference>
<evidence type="ECO:0000256" key="2">
    <source>
        <dbReference type="ARBA" id="ARBA00022630"/>
    </source>
</evidence>
<dbReference type="InterPro" id="IPR011576">
    <property type="entry name" value="Pyridox_Oxase_N"/>
</dbReference>
<evidence type="ECO:0000256" key="3">
    <source>
        <dbReference type="ARBA" id="ARBA00022643"/>
    </source>
</evidence>
<feature type="domain" description="Pyridoxamine 5'-phosphate oxidase N-terminal" evidence="5">
    <location>
        <begin position="20"/>
        <end position="113"/>
    </location>
</feature>
<dbReference type="PANTHER" id="PTHR10851:SF0">
    <property type="entry name" value="PYRIDOXINE-5'-PHOSPHATE OXIDASE"/>
    <property type="match status" value="1"/>
</dbReference>
<dbReference type="Pfam" id="PF01243">
    <property type="entry name" value="PNPOx_N"/>
    <property type="match status" value="1"/>
</dbReference>
<dbReference type="PANTHER" id="PTHR10851">
    <property type="entry name" value="PYRIDOXINE-5-PHOSPHATE OXIDASE"/>
    <property type="match status" value="1"/>
</dbReference>
<keyword evidence="7" id="KW-1185">Reference proteome</keyword>
<dbReference type="SUPFAM" id="SSF50475">
    <property type="entry name" value="FMN-binding split barrel"/>
    <property type="match status" value="1"/>
</dbReference>
<evidence type="ECO:0000259" key="5">
    <source>
        <dbReference type="Pfam" id="PF01243"/>
    </source>
</evidence>
<evidence type="ECO:0000313" key="7">
    <source>
        <dbReference type="Proteomes" id="UP000280008"/>
    </source>
</evidence>
<evidence type="ECO:0000313" key="6">
    <source>
        <dbReference type="EMBL" id="RKR76004.1"/>
    </source>
</evidence>
<comment type="caution">
    <text evidence="6">The sequence shown here is derived from an EMBL/GenBank/DDBJ whole genome shotgun (WGS) entry which is preliminary data.</text>
</comment>
<sequence length="190" mass="21079">MPDEAWALLQAWLPSNDAPDRPLMTLSTITPAGRPDARAVLLTEYDEQGLYFHTDSGSAKVAQLAAEPHVALTLLWPELPRQLVVRGVAAIAPPDESAWAYRARSPYLQQLAWQNTPAFAELPDSVRREQWAEFAAAHPDGFEQPDTWFGVVVRPTELTFWTPGVGTASRRLRFTRSADTGGWQSRLLSG</sequence>
<dbReference type="AlphaFoldDB" id="A0A495IJ32"/>
<dbReference type="GO" id="GO:0008615">
    <property type="term" value="P:pyridoxine biosynthetic process"/>
    <property type="evidence" value="ECO:0007669"/>
    <property type="project" value="InterPro"/>
</dbReference>
<gene>
    <name evidence="6" type="ORF">C8E83_3168</name>
</gene>
<organism evidence="6 7">
    <name type="scientific">Frondihabitans australicus</name>
    <dbReference type="NCBI Taxonomy" id="386892"/>
    <lineage>
        <taxon>Bacteria</taxon>
        <taxon>Bacillati</taxon>
        <taxon>Actinomycetota</taxon>
        <taxon>Actinomycetes</taxon>
        <taxon>Micrococcales</taxon>
        <taxon>Microbacteriaceae</taxon>
        <taxon>Frondihabitans</taxon>
    </lineage>
</organism>
<dbReference type="Proteomes" id="UP000280008">
    <property type="component" value="Unassembled WGS sequence"/>
</dbReference>
<dbReference type="InterPro" id="IPR012349">
    <property type="entry name" value="Split_barrel_FMN-bd"/>
</dbReference>
<reference evidence="6 7" key="1">
    <citation type="submission" date="2018-10" db="EMBL/GenBank/DDBJ databases">
        <title>Sequencing the genomes of 1000 actinobacteria strains.</title>
        <authorList>
            <person name="Klenk H.-P."/>
        </authorList>
    </citation>
    <scope>NUCLEOTIDE SEQUENCE [LARGE SCALE GENOMIC DNA]</scope>
    <source>
        <strain evidence="6 7">DSM 17894</strain>
    </source>
</reference>
<keyword evidence="3" id="KW-0288">FMN</keyword>
<keyword evidence="4" id="KW-0560">Oxidoreductase</keyword>
<proteinExistence type="predicted"/>
<name>A0A495IJ32_9MICO</name>
<keyword evidence="2" id="KW-0285">Flavoprotein</keyword>
<dbReference type="GO" id="GO:0010181">
    <property type="term" value="F:FMN binding"/>
    <property type="evidence" value="ECO:0007669"/>
    <property type="project" value="InterPro"/>
</dbReference>
<dbReference type="GO" id="GO:0004733">
    <property type="term" value="F:pyridoxamine phosphate oxidase activity"/>
    <property type="evidence" value="ECO:0007669"/>
    <property type="project" value="InterPro"/>
</dbReference>
<comment type="cofactor">
    <cofactor evidence="1">
        <name>FMN</name>
        <dbReference type="ChEBI" id="CHEBI:58210"/>
    </cofactor>
</comment>
<protein>
    <submittedName>
        <fullName evidence="6">Pyridoxamine 5'-phosphate oxidase</fullName>
    </submittedName>
</protein>
<evidence type="ECO:0000256" key="1">
    <source>
        <dbReference type="ARBA" id="ARBA00001917"/>
    </source>
</evidence>